<evidence type="ECO:0000313" key="1">
    <source>
        <dbReference type="EMBL" id="EDU89593.1"/>
    </source>
</evidence>
<dbReference type="BioCyc" id="ECOL478008-HMP:G76-483096-MONOMER"/>
<accession>A0A0H3PKI5</accession>
<protein>
    <submittedName>
        <fullName evidence="1">Adhesin</fullName>
    </submittedName>
</protein>
<name>A0A0H3PKI5_ECO5C</name>
<comment type="caution">
    <text evidence="1">The sequence shown here is derived from an EMBL/GenBank/DDBJ whole genome shotgun (WGS) entry which is preliminary data.</text>
</comment>
<dbReference type="EMBL" id="ABHU01000020">
    <property type="protein sequence ID" value="EDU89593.1"/>
    <property type="molecule type" value="Genomic_DNA"/>
</dbReference>
<evidence type="ECO:0000313" key="2">
    <source>
        <dbReference type="Proteomes" id="UP000004641"/>
    </source>
</evidence>
<sequence>MWLLGAGTNAGMQYADSGEINPVNSVAAGWINVITMGQGWKGTIAWNAAGGALTNAINGDEPLTGAITNGAGAGFGYGVGNYVVKPVANTAGKWITGGWNPKFDPTLLKYTEVKGQLGISKEMVPSKIPGAAGNMGASITSEMTGTELQKVINDKLKKGERE</sequence>
<reference evidence="1 2" key="1">
    <citation type="journal article" date="2011" name="Appl. Environ. Microbiol.">
        <title>Genome signatures of Escherichia coli O157:H7 isolates from the bovine host reservoir.</title>
        <authorList>
            <person name="Eppinger M."/>
            <person name="Mammel M.K."/>
            <person name="Leclerc J.E."/>
            <person name="Ravel J."/>
            <person name="Cebula T.A."/>
        </authorList>
    </citation>
    <scope>NUCLEOTIDE SEQUENCE [LARGE SCALE GENOMIC DNA]</scope>
    <source>
        <strain evidence="1 2">EC869</strain>
    </source>
</reference>
<dbReference type="AlphaFoldDB" id="A0A0H3PKI5"/>
<gene>
    <name evidence="1" type="ORF">ECH7EC869_5859</name>
</gene>
<organism evidence="1 2">
    <name type="scientific">Escherichia coli O157:H7 (strain EC869)</name>
    <dbReference type="NCBI Taxonomy" id="478008"/>
    <lineage>
        <taxon>Bacteria</taxon>
        <taxon>Pseudomonadati</taxon>
        <taxon>Pseudomonadota</taxon>
        <taxon>Gammaproteobacteria</taxon>
        <taxon>Enterobacterales</taxon>
        <taxon>Enterobacteriaceae</taxon>
        <taxon>Escherichia</taxon>
    </lineage>
</organism>
<dbReference type="Proteomes" id="UP000004641">
    <property type="component" value="Unassembled WGS sequence"/>
</dbReference>
<proteinExistence type="predicted"/>